<gene>
    <name evidence="1" type="ORF">DERYTH_LOCUS1639</name>
</gene>
<evidence type="ECO:0000313" key="1">
    <source>
        <dbReference type="EMBL" id="CAG8474947.1"/>
    </source>
</evidence>
<dbReference type="AlphaFoldDB" id="A0A9N8W7L9"/>
<name>A0A9N8W7L9_9GLOM</name>
<accession>A0A9N8W7L9</accession>
<dbReference type="OrthoDB" id="2446322at2759"/>
<sequence length="164" mass="18219">MTSCNVYFGDSVHPKHVVSPSIVLIYCLLGINIDNQRLLQIGQNTNNFYNLNNFSSGAKYLANAINNYAKMFNSIALASIVSEALIAVEAVAAGIELSINEFEVGDEVKKVVSLDKKYDLFNETITNYSKTLDSGDINRAMTIFANIQQFVHRTEEFGLTVDHE</sequence>
<evidence type="ECO:0000313" key="2">
    <source>
        <dbReference type="Proteomes" id="UP000789405"/>
    </source>
</evidence>
<dbReference type="EMBL" id="CAJVPY010000471">
    <property type="protein sequence ID" value="CAG8474947.1"/>
    <property type="molecule type" value="Genomic_DNA"/>
</dbReference>
<reference evidence="1" key="1">
    <citation type="submission" date="2021-06" db="EMBL/GenBank/DDBJ databases">
        <authorList>
            <person name="Kallberg Y."/>
            <person name="Tangrot J."/>
            <person name="Rosling A."/>
        </authorList>
    </citation>
    <scope>NUCLEOTIDE SEQUENCE</scope>
    <source>
        <strain evidence="1">MA453B</strain>
    </source>
</reference>
<comment type="caution">
    <text evidence="1">The sequence shown here is derived from an EMBL/GenBank/DDBJ whole genome shotgun (WGS) entry which is preliminary data.</text>
</comment>
<keyword evidence="2" id="KW-1185">Reference proteome</keyword>
<proteinExistence type="predicted"/>
<protein>
    <submittedName>
        <fullName evidence="1">25776_t:CDS:1</fullName>
    </submittedName>
</protein>
<organism evidence="1 2">
    <name type="scientific">Dentiscutata erythropus</name>
    <dbReference type="NCBI Taxonomy" id="1348616"/>
    <lineage>
        <taxon>Eukaryota</taxon>
        <taxon>Fungi</taxon>
        <taxon>Fungi incertae sedis</taxon>
        <taxon>Mucoromycota</taxon>
        <taxon>Glomeromycotina</taxon>
        <taxon>Glomeromycetes</taxon>
        <taxon>Diversisporales</taxon>
        <taxon>Gigasporaceae</taxon>
        <taxon>Dentiscutata</taxon>
    </lineage>
</organism>
<dbReference type="Proteomes" id="UP000789405">
    <property type="component" value="Unassembled WGS sequence"/>
</dbReference>